<feature type="compositionally biased region" description="Basic and acidic residues" evidence="7">
    <location>
        <begin position="1362"/>
        <end position="1372"/>
    </location>
</feature>
<dbReference type="SUPFAM" id="SSF52540">
    <property type="entry name" value="P-loop containing nucleoside triphosphate hydrolases"/>
    <property type="match status" value="1"/>
</dbReference>
<dbReference type="InterPro" id="IPR001752">
    <property type="entry name" value="Kinesin_motor_dom"/>
</dbReference>
<dbReference type="GO" id="GO:0005524">
    <property type="term" value="F:ATP binding"/>
    <property type="evidence" value="ECO:0007669"/>
    <property type="project" value="UniProtKB-UniRule"/>
</dbReference>
<proteinExistence type="inferred from homology"/>
<keyword evidence="4 5" id="KW-0505">Motor protein</keyword>
<feature type="region of interest" description="Disordered" evidence="7">
    <location>
        <begin position="5838"/>
        <end position="5902"/>
    </location>
</feature>
<dbReference type="Pfam" id="PF00498">
    <property type="entry name" value="FHA"/>
    <property type="match status" value="1"/>
</dbReference>
<feature type="compositionally biased region" description="Basic and acidic residues" evidence="7">
    <location>
        <begin position="1307"/>
        <end position="1323"/>
    </location>
</feature>
<feature type="region of interest" description="Disordered" evidence="7">
    <location>
        <begin position="2159"/>
        <end position="2198"/>
    </location>
</feature>
<feature type="region of interest" description="Disordered" evidence="7">
    <location>
        <begin position="4489"/>
        <end position="4539"/>
    </location>
</feature>
<gene>
    <name evidence="11" type="primary">LOC116943328</name>
</gene>
<evidence type="ECO:0000259" key="9">
    <source>
        <dbReference type="PROSITE" id="PS50848"/>
    </source>
</evidence>
<organism evidence="10 11">
    <name type="scientific">Petromyzon marinus</name>
    <name type="common">Sea lamprey</name>
    <dbReference type="NCBI Taxonomy" id="7757"/>
    <lineage>
        <taxon>Eukaryota</taxon>
        <taxon>Metazoa</taxon>
        <taxon>Chordata</taxon>
        <taxon>Craniata</taxon>
        <taxon>Vertebrata</taxon>
        <taxon>Cyclostomata</taxon>
        <taxon>Hyperoartia</taxon>
        <taxon>Petromyzontiformes</taxon>
        <taxon>Petromyzontidae</taxon>
        <taxon>Petromyzon</taxon>
    </lineage>
</organism>
<feature type="compositionally biased region" description="Acidic residues" evidence="7">
    <location>
        <begin position="1496"/>
        <end position="1520"/>
    </location>
</feature>
<feature type="region of interest" description="Disordered" evidence="7">
    <location>
        <begin position="5351"/>
        <end position="5372"/>
    </location>
</feature>
<feature type="region of interest" description="Disordered" evidence="7">
    <location>
        <begin position="1794"/>
        <end position="1833"/>
    </location>
</feature>
<feature type="compositionally biased region" description="Low complexity" evidence="7">
    <location>
        <begin position="746"/>
        <end position="757"/>
    </location>
</feature>
<dbReference type="InterPro" id="IPR023393">
    <property type="entry name" value="START-like_dom_sf"/>
</dbReference>
<feature type="compositionally biased region" description="Basic and acidic residues" evidence="7">
    <location>
        <begin position="5230"/>
        <end position="5239"/>
    </location>
</feature>
<feature type="region of interest" description="Disordered" evidence="7">
    <location>
        <begin position="4986"/>
        <end position="5021"/>
    </location>
</feature>
<feature type="region of interest" description="Disordered" evidence="7">
    <location>
        <begin position="4943"/>
        <end position="4972"/>
    </location>
</feature>
<feature type="region of interest" description="Disordered" evidence="7">
    <location>
        <begin position="4776"/>
        <end position="4810"/>
    </location>
</feature>
<evidence type="ECO:0000256" key="6">
    <source>
        <dbReference type="SAM" id="Coils"/>
    </source>
</evidence>
<evidence type="ECO:0000313" key="10">
    <source>
        <dbReference type="Proteomes" id="UP001318040"/>
    </source>
</evidence>
<feature type="compositionally biased region" description="Basic and acidic residues" evidence="7">
    <location>
        <begin position="5527"/>
        <end position="5536"/>
    </location>
</feature>
<keyword evidence="1 5" id="KW-0547">Nucleotide-binding</keyword>
<dbReference type="Gene3D" id="2.60.200.20">
    <property type="match status" value="1"/>
</dbReference>
<evidence type="ECO:0000256" key="1">
    <source>
        <dbReference type="ARBA" id="ARBA00022741"/>
    </source>
</evidence>
<feature type="compositionally biased region" description="Basic residues" evidence="7">
    <location>
        <begin position="5555"/>
        <end position="5564"/>
    </location>
</feature>
<feature type="region of interest" description="Disordered" evidence="7">
    <location>
        <begin position="4275"/>
        <end position="4332"/>
    </location>
</feature>
<feature type="region of interest" description="Disordered" evidence="7">
    <location>
        <begin position="2093"/>
        <end position="2135"/>
    </location>
</feature>
<feature type="region of interest" description="Disordered" evidence="7">
    <location>
        <begin position="1846"/>
        <end position="1866"/>
    </location>
</feature>
<feature type="region of interest" description="Disordered" evidence="7">
    <location>
        <begin position="1553"/>
        <end position="1594"/>
    </location>
</feature>
<protein>
    <submittedName>
        <fullName evidence="11">Uncharacterized protein LOC116943328 isoform X1</fullName>
    </submittedName>
</protein>
<reference evidence="11" key="1">
    <citation type="submission" date="2025-08" db="UniProtKB">
        <authorList>
            <consortium name="RefSeq"/>
        </authorList>
    </citation>
    <scope>IDENTIFICATION</scope>
    <source>
        <tissue evidence="11">Sperm</tissue>
    </source>
</reference>
<feature type="region of interest" description="Disordered" evidence="7">
    <location>
        <begin position="2658"/>
        <end position="2687"/>
    </location>
</feature>
<evidence type="ECO:0000259" key="8">
    <source>
        <dbReference type="PROSITE" id="PS50067"/>
    </source>
</evidence>
<feature type="compositionally biased region" description="Basic and acidic residues" evidence="7">
    <location>
        <begin position="1951"/>
        <end position="1961"/>
    </location>
</feature>
<dbReference type="RefSeq" id="XP_032812013.1">
    <property type="nucleotide sequence ID" value="XM_032956122.1"/>
</dbReference>
<feature type="compositionally biased region" description="Low complexity" evidence="7">
    <location>
        <begin position="5309"/>
        <end position="5320"/>
    </location>
</feature>
<feature type="region of interest" description="Disordered" evidence="7">
    <location>
        <begin position="1125"/>
        <end position="1152"/>
    </location>
</feature>
<feature type="region of interest" description="Disordered" evidence="7">
    <location>
        <begin position="899"/>
        <end position="929"/>
    </location>
</feature>
<feature type="compositionally biased region" description="Polar residues" evidence="7">
    <location>
        <begin position="4191"/>
        <end position="4211"/>
    </location>
</feature>
<sequence length="7214" mass="766402">MTSVRVVVRVRPRSKKEVQCTEEVIVDVKENVLSIRNVKTSRWSAVGNGGGRDLVTEFPFDRCFWSVEPAAPDFASQHTMFQELGLPVVEAAVTGYNASLFAYGQTGSGKTYTMMGTPESLGLIPRICEGLFTRIERDTRATTTYKVEVSFVEIYNEAVRDLLKRPTRRRAGSNLRVREHPERGPYVQGLSRHLVSSYDPVAKLIGDGNANRMIASTHVHEASSRSHAIFTLHFTQASLHNNLPSEIVSKINLIDLAGSERADPNYNKDRITEGSNINRSLVTLGSVISALAENAALGGGSGVGAGAGGDAWGTALSEPESGKLRGPSAGGGRSRTGGPARRGGRLCHVPYRDSVLTRLLKDSLGGNSRTVMIATVSPACSSYGETMSVLRYAARAKNIVNRPKINEDPNVRIIRELRQEVDRLKAMLLSVEPRDLAPLLSEGERDSNLAEMLHENEMKVERLTRDWSDGWRDTRALLEEHTLGINRLRAGVEVASQLPHLLSTDGDVLSTGVTINRLREGRTTIGRSDAPTEQDIVLCGPWMEREHCVIENTAGEVTLLPMAGATCCVNGRDISQPCRLHQGSVILLGRTHMFRFNHPAQAAKLRQRRSVGEFPQGSWLSLISSGSGDTWDGWPGSPASDSNLSSPSLIASAGAERGGGGGGGGGERGPVCARSGEEGGEEEERPEQRALNGGGRRRLPAETSGNEQGPDRSRNPDRTAAQDRSRTDRSLSREQLKPACHAARMQQQQQQETSGSAAGLAEGLVGAVGMEEEEEVAALRAYEQEVARQRRLLERLRRESEEAGRRAARQLRIDEELLHTQLRESQRCMEDESHHLQQLGSPDRRESAIQTEPLTDPAEASVRAGAGTGGHGRRVATTAGAAATTGACGVTAAWTGPAPYGGQRLAEGGDESTEHTTAGQGETDNACTDFGSATTEIPDEDTDTAMGTNAADRSRACGDSVAPPALGGGVVAAAAAAAARPLASFHGECRMVREGTARDEREAATGRGGGGIAATAERAVGLADSDEAREPDLMARVDGEARPAAVCATVSARTSPLAPPDKERQRMVHLELLQLDSAQCVKRTIAHRRVQYRLDRLAERQHILEEEKKLRRLEAAGRLARNRLARAARRGSPCRPSGPAGASKGTRGAGRAAEVTARLYPHNSPLHSYLKRKLPPDAARPSPHFMTLPRKARSEEFLPRAVSPIRGPKGRPDSRVAKSWSGGQEHSLKDRGEREAEAPADGVPKSPCEALGRAPLVPTVNPKMRPMKGSMKPSEQRAVQPLRAGGLGKAPEPSKDDLAEQKPQGKKKGDSRKLLPGERRGGDGKASAGPSLHRKPPSGRSGRPVGVSPARPPRPFSQSVDRLWDGGCRGESRGPAARADALVKLRSTGNLAEPIASSPRRGVKVAGSRVMAAAVSLTELRDPARSERLMEPARALTGTARLCALKAAISLVELSSLRDAHVSQEDLRPVEDLAPRPRRWQSADPLESDVRSSVLLEDEEAPDDGTDDDNDDDDECDFSDDSLNSVDSLSSAYLRVLEERLHEEESALCAAERHSWSCDRGSDSEGPLSPDSLRHSSRAVLPPQMREGPRVRTSSLPDCFTELVDFEVPHSPYAPLTGDGADGQHGDVPTEFYWTPKPTEGQTPPSSLLGDREHNAEVADRAAPSPSLPALAAQQHLHGHADAGVKEREDGSSRAKSEIVRQLPADAAESEIIEPSPSMLYGQTDGSSREGVVAVGSEASLSEPVSAEDISVAVDAIDDADVDADRPRVMVEVHDHQRPIAESSETISLDLLETSMPQSDPPKGSDACRSARAGSGALLGGGTGSCESSKDSLQGEIPLGFEEYNAGARRATSSPGRAEQGVIENDKSAECVASGGGDAATGGVNVTVQEADVHEPGPRLGDQRLNADSPEAAVPPANQPSVLADEGASNNPLPSDETAQGGDDSAVAVRGEVRPGQKEVDSTAQPSADLDVPHHNVSPKESSETDSSPATSQQTIDLGSAEVACFVLSETIAEADSPRPESAVVVEVIEESTAMAKSEEGEEGTVNYQHLVSEVSLPQQCKSDGGENAGLAVKETDTAVTHSVAEVEIAQQEEAGEKAHGDLKCSPELSNLTDSGDVGPDHPSESRTCVPSPGSKSVFCVDPEQNVTPRGDVTDVQVADSDLGGVSPTYSIRSVDNPSQAESNLNSQELSESRAPLSTEIESELIKLSEEDGGFISSSNVTVDQELSLSGKECVTNSYQGVDEDVAMQETVRDNLNVLPNSPVGISEGQCGMQRDEMSNTHYDAERSMHVEIANPEVEEAVLDNKSIAVGSEFKEVTALRSLPELHDETSNVSSDKADTTESSISDTRAAGSFDLPALEAEDVQNNRRFALDSGVPQFQSRSPEIVSARVNTTRTIDSDVSEIGHNVPLERAMGGLEDPAAAVPSEEISVGGTITTEPSCDITHEKTAEDLHGVLPSGLDLSSQEHHESSDAAVQTSRTAAPQANESDPGECSHAIPSELNADDYKDTDTFQSRKSLVETTAVVVEGPKVTEEGFDNVLGGVSGMINVVRHAALSEKSMEDGEDSEAVSSVATINSDAISEDELHDTTLHMGIDVSCQGQKESCIGVHTPDDRDTYTPLSREILIEAAAVEEAKVAKGEVGDASGGVSGMIRLEDQGTLKDDHGSRLASTEDVTDATGAGARDLENKPMSLPQTLYIYTCRESEFQLLEHGDSQDSSLKSETRVVHDEAPIDTGATEQETKATAEQVIACVLGIGEESAILRRIEANGGELPASDPAGEVLVLAHMVTEADVSHQKAKGEFNSGQRSGLKSTNASLSTEFVSSCHADNSQIRELVSLPVGHVSPLECATEDGEEINDTVQEEPPTESASVKHAHEPADEEGVCDTGTVMVHSEHHVEHRSDEDSGMVLMEDPVLGSNMIAQTDDDAQLETVKQSLDLDTGSPELLEEPLGIWPTSQSDGSQLLAVATSEEIPSLSLAATAEALKENDASKEDVMATTVGVAEVSEISDTEVVIADVDVDTVTTRSEHLTADKDEDAGAVPTEDDIPANGAFSESDSIPQHEASEGFHNYQNQDREPISSPAGCVSFVASATEDEKKIEEEPPIDAVSVKHAHKSTDKEKIFNTAVETVYSEEHAEHRSDDDSGTVLTEDHVVGSNVIIKIDDTTQLGTTEDTNFNQSTGLDTDSLQLLEESHGICPTSQSDDSQLLAAATSEETYLLSLAATKEALKENTASKDEVTATTIGVAEASETLKMEVATADIDVDTETMHSKHLTADKDEDTGMVQTEDDIPAHGVLSKSDSIPQHETSVGLDNYQNEDRELFFSPVGRVSFVSFVDSAAEDEEIMKEESATDFVSVKHIHESADEEKTYNTAVEAVYSEQHAEHHGDEDSRIVFTEDTVLVGRNVITLTDDATQLGTAEDTDVKKSLGLDTGIPQLQEERLRIFLTSQSDEPQSDEPQLLAVAPYEKAVSVLSAMAGIAEASETSDIEVATADVDMDSVTTRSEHLTADKDTDTGMVQTEDDFSVHGTLSEFESIPQREPSEGLHNYQNQHREIISSPPGCVSFVAAVTEDEIIKEKPPIDAVSVKPAHELADKEKIFNTAVETVYSEQHAEHHSDEDSATVLMEDHVRSNVITQRDDATQLGTAEDTDFNQRLGLDTGSPQLQIESFGICPTSQSDESQLLAAATSEETYLLSLAATSEVLKENAASKEDFTATTIGVSEASEISDMEVATDDVDVDTETTCSENIIADKDEDAGMIVASPTEDEDNIKEEPPVDSISVKETRELADVEKTFNTAEQRSDDDSGMVLTEDPEASEGLQNYQNDGLHFDNPQSQTHPVETCQPHCSESPAPDSHSVERAKAPSSEGAMEDDENAKAIVGISVEVFGDGTTETGDVNNRETACGNRGYGVECGGLPPHTDSLGLSALRSSAHRMRDGNVARSLTEDAIAENEEAEPLAGGEARVGFTVEENVAADGERGARLILVYATECENPEVKECEQIVIQHGTATRVMPDLEGVSSLHHAESVIVLLQPESAAGHPPAPSEGKTQSLGLSVALSPECQSEDRGAVHGVSPELTAEGNGEAELLAPGDEKGRVIFTAVAKENAGTDDESHARSALMLAAECENAGVEGRGEIVVQGGTAMRATSDPETAFARQSATRPQPEITDICSPAPPDGKTQSPVEITIHIEPPASSRQETGRPGSSSGLTVNAQLPSPHEDSGVCDEFGVISVGSTEMQSDQSGHVDHRTDVEAKVGKISQSSRKARYHLAIHHKLETTQSRKDSGYTSSETLLESPECGPHRALIGTGEHKHGSKGRGEDEESRHLDQKPSLPAVGPEVLSLDSTKQPECSIYVVAVPPEPRGVYCTRFDDPRKGTSVAPELPHVIARGVLKKAPSMHEPQVASSATAGDGVWERGLQTVPEEFEHTVDGIDGDGGGGYYDDDAASPLFSQCSFDLNDDCALSLSSASDLRGGRHAFTAGYDLAGEVDHGHGFAAVSGDEEDTPRGSEYSVDSFHTASSTAEGGDGASEREEEAEAAGGSDFLDKRLSPAMTAAFKKAFHAMFGMQSISFDDVVEEVDGARVAGDAVLASKLAKGTNSSGDDKRLRPEEEEEEGSFAIVDTAGNAEFLDEGVDTQTMIVGVETQHIYSAESEKRISSEHVDLKRDNSMEVIEYLYDGEDDLDSTPGSEIGFSHGEARHPSEMDLHVEYCTDCSEQIDTEAAQFHDGVSEGHVDKSSFLLDLSLLQRQGNKDENVSDGTEDDVTSTSSVQALNLCGLKDNISHVPKPHEVAGGDLDLNQKQNSAGGENVHHADFAGADGQRYVSRESRQQENAAMIGTAEARGAQRLPSPVPVDEQEGVQFSRRVSGSEDPGDKSPDAGGEVTPVDNLPSGENVDALSKSLPLSPEESEDSFIICDDGADGETASCGCEAVAGDLCFPFENAEVHVDEGQRQRTGKLVADSDRPPSSEAQSRPDAVQLAGSTEAVGSLAGAVDDADGSGSRNDTAIPSQGPAGSNGKDDGGLTEGETSALAFSDETQGGRASDGVAVQPDEEFNAASDRGPGSACVFTDGGVKPASPHLSPTAKQEQCRTINISLEESALKRVQEADDQSINTARQEPFSDPEGEANANGERQREMLPIKGTRGVLMESIITSSERADQQCADVKQEPGEILHVHPRDEGTILALSDGSARTLAAEWSSDVATIATQAPSFAITPATAARSRAAEDPAEDAAGEQEHRGSQAEWRLDIMADPRDEDFASSSGELTPAKREQLRHLLEQAIGHHQGRAIDREESPARKEEEDDEGRSSSLPLPRRTGGRLSSSRSVTADSSIDILSDVEMVPALVSAPEDIAVNAGGASPTSAVRATGGGGEDANAGASTVEVGGLCPDGCVAGGDSGSETMRSSAASRSGGLLSTESSENDGGVRGLSVGCHRLPDDDAGGTAWPVKQARRHRASESTSSSEEVRKEPQVHRRRPFSGPHHRPSHAECSLVARPRADAVLTGHAGQAGGNRETAAPIAAARASYDSAMEHPRFGKRHQDESNPPSVLKQRPRSADAKGKGKFHTKSSRPRSAEASRCCILPDGHEERALGIGHPLDYLLSAYPQVSEGSPVGGEWLKRRSYLFSESGDEMIVTPVFEPRLHSVVSSTSEEEDGSTEAFCQHAQPKFGTGPRSCQTDGTADVSLTSESQGENGNQQQQLVEGSATPSQTAGDGHMTHSQATVPVKEQSPAEATGGANGQTVVGGAVSSGGVDDAQRSAGNDLGEECGQQAVTFVPSDVNPFGQRWQEEQRGRRSAGRRRALFGSSSEVTAAGRDLGEGAVQRYRSSSVDNDLNGTGLPFDSHLSSYAVNRGEPSSSSGGSTSSGSGEVSRELLKTFGSGDEGSSDGAASRPWLCSPDELPEDRGRRKHKSRYGFYDLTAPSRHGGSSTDAVTPAADAGTSDFVVTVERCTQTRIAGAGVTDVRLGGCQHTGPSPLPPAELLGRHQWRSLHNLSLHLSQLLINTTHLLGNIGLQSPLLSPSELVVNSADSSSLRRPPRASDAGATTHADVSTQTDKCTSLGSHGDSGRGGSSSSMYVGDRQLILAETSQNQTFSVIIKVTGSDAETEPRDPTTFSVRGRDWVSRPRTPARGVAENVPVPDPRSRMHADAIATKVLVDRSTSPILVVSANQRGCPVSRERQGPGIAGETDGSVAAPAADPRWQQRQSEPDVLLTERVSSGREPRQSSSRGISASPNDETEWDALSHSVDGRPARSAGRCTGHVCQPDAFDLERKESPVMRTEVGVEDGGDGGNGGFEARLEFPAADDGRSSGAAAVDGEPGRTRRHSGAPPLAVPPRPPDEEAERMAESVLSTGSCDTDELLNARPIGASPPQEHEAADAVEGGGASRAESFSPLPSDLPQHDKFHGWSGIQVSLLAGPAQSPVDGDANPMIAEVYRAENVADSSEEEALGKPVPHETSLHLSELSLGTKVTIGSALGANADATIHVDSGEPRWVIWTPVPRHSDGEVKLAHSNFKPEGDSASPVILTCHKQETRSSDSPSPIQRVPLSAGEEPRLVNTELTWSGAGSDKVGSSPGFEISKPPSSKSTDKSVQKLNVPDDNPSSQPTAGKIDAALERDATHQTTSSTDQRNNHQQHHHQDNKSATAERTEGRAKGLATRGADVACGKPAGGDGGDEMAARAMELEELRRERKMVLATLLSAGGVSRRPLSVELAEAKLNYALGETDAMLRALDDGPPSERATRPPTASEELLRRHASVIEGLRWEREERLRRFRRSRSLSPRKPSPPLALPRPVTAETPSGGRGSDGDRAQRWSPPTRMPSPIPWLGGASGGGPGGGGGGDGGDEMVPRLEADAYSSACGVAGGRGWRRSSRGAAEVEQLLRGYQRARDEACAQMERARHRLRERALQERRRLSHHRGSTPSATDHHRAVLAGAADVSASTASLCTSCSRSLASLPTSGYSSRSPPLQCRGLGVASTPSPWRRSYERLALPTSPPPPPTDVAEYQAIARGVLSTTRAEVQAASAGDVDCLLEGVASAGWQRASVESGVLVFVKPLASATRWGFLVAAVVARPADAVWDLVRNSGRRSLYDGGVTRVSVCRDLGDGSQLVHIVHDSSSCYLKQPRDFCCLAADFKEESGYAKVAQSVYNEAFPLPAREMVRAELLPSACFVQPCRRQGQELTRIITLTQVDLGAPALPAHVISLAAKEQALCITRLARLLGC</sequence>
<feature type="compositionally biased region" description="Gly residues" evidence="7">
    <location>
        <begin position="6821"/>
        <end position="6834"/>
    </location>
</feature>
<feature type="region of interest" description="Disordered" evidence="7">
    <location>
        <begin position="6297"/>
        <end position="6397"/>
    </location>
</feature>
<feature type="compositionally biased region" description="Polar residues" evidence="7">
    <location>
        <begin position="6949"/>
        <end position="6958"/>
    </location>
</feature>
<feature type="compositionally biased region" description="Basic and acidic residues" evidence="7">
    <location>
        <begin position="6630"/>
        <end position="6646"/>
    </location>
</feature>
<feature type="region of interest" description="Disordered" evidence="7">
    <location>
        <begin position="6022"/>
        <end position="6068"/>
    </location>
</feature>
<dbReference type="PRINTS" id="PR00380">
    <property type="entry name" value="KINESINHEAVY"/>
</dbReference>
<feature type="region of interest" description="Disordered" evidence="7">
    <location>
        <begin position="2327"/>
        <end position="2356"/>
    </location>
</feature>
<feature type="region of interest" description="Disordered" evidence="7">
    <location>
        <begin position="5658"/>
        <end position="5756"/>
    </location>
</feature>
<dbReference type="PANTHER" id="PTHR47117">
    <property type="entry name" value="STAR-RELATED LIPID TRANSFER PROTEIN 9"/>
    <property type="match status" value="1"/>
</dbReference>
<feature type="region of interest" description="Disordered" evidence="7">
    <location>
        <begin position="5276"/>
        <end position="5324"/>
    </location>
</feature>
<evidence type="ECO:0000256" key="2">
    <source>
        <dbReference type="ARBA" id="ARBA00022840"/>
    </source>
</evidence>
<evidence type="ECO:0000256" key="3">
    <source>
        <dbReference type="ARBA" id="ARBA00023054"/>
    </source>
</evidence>
<feature type="compositionally biased region" description="Basic and acidic residues" evidence="7">
    <location>
        <begin position="6331"/>
        <end position="6340"/>
    </location>
</feature>
<feature type="compositionally biased region" description="Polar residues" evidence="7">
    <location>
        <begin position="6042"/>
        <end position="6051"/>
    </location>
</feature>
<dbReference type="GO" id="GO:0008289">
    <property type="term" value="F:lipid binding"/>
    <property type="evidence" value="ECO:0007669"/>
    <property type="project" value="InterPro"/>
</dbReference>
<feature type="region of interest" description="Disordered" evidence="7">
    <location>
        <begin position="5212"/>
        <end position="5239"/>
    </location>
</feature>
<feature type="region of interest" description="Disordered" evidence="7">
    <location>
        <begin position="5391"/>
        <end position="5482"/>
    </location>
</feature>
<dbReference type="SUPFAM" id="SSF55961">
    <property type="entry name" value="Bet v1-like"/>
    <property type="match status" value="1"/>
</dbReference>
<feature type="compositionally biased region" description="Low complexity" evidence="7">
    <location>
        <begin position="5398"/>
        <end position="5410"/>
    </location>
</feature>
<feature type="region of interest" description="Disordered" evidence="7">
    <location>
        <begin position="6524"/>
        <end position="6667"/>
    </location>
</feature>
<evidence type="ECO:0000256" key="5">
    <source>
        <dbReference type="PROSITE-ProRule" id="PRU00283"/>
    </source>
</evidence>
<dbReference type="GO" id="GO:0008017">
    <property type="term" value="F:microtubule binding"/>
    <property type="evidence" value="ECO:0007669"/>
    <property type="project" value="InterPro"/>
</dbReference>
<dbReference type="Gene3D" id="3.40.850.10">
    <property type="entry name" value="Kinesin motor domain"/>
    <property type="match status" value="1"/>
</dbReference>
<dbReference type="Gene3D" id="3.30.530.20">
    <property type="match status" value="1"/>
</dbReference>
<feature type="coiled-coil region" evidence="6">
    <location>
        <begin position="779"/>
        <end position="806"/>
    </location>
</feature>
<feature type="compositionally biased region" description="Acidic residues" evidence="7">
    <location>
        <begin position="2852"/>
        <end position="2865"/>
    </location>
</feature>
<dbReference type="InterPro" id="IPR036961">
    <property type="entry name" value="Kinesin_motor_dom_sf"/>
</dbReference>
<feature type="region of interest" description="Disordered" evidence="7">
    <location>
        <begin position="6948"/>
        <end position="6972"/>
    </location>
</feature>
<feature type="coiled-coil region" evidence="6">
    <location>
        <begin position="6874"/>
        <end position="6905"/>
    </location>
</feature>
<name>A0AAJ7T8C8_PETMA</name>
<feature type="compositionally biased region" description="Basic and acidic residues" evidence="7">
    <location>
        <begin position="1679"/>
        <end position="1699"/>
    </location>
</feature>
<feature type="compositionally biased region" description="Polar residues" evidence="7">
    <location>
        <begin position="2473"/>
        <end position="2487"/>
    </location>
</feature>
<feature type="region of interest" description="Disordered" evidence="7">
    <location>
        <begin position="1890"/>
        <end position="1996"/>
    </location>
</feature>
<dbReference type="PROSITE" id="PS00411">
    <property type="entry name" value="KINESIN_MOTOR_1"/>
    <property type="match status" value="1"/>
</dbReference>
<feature type="region of interest" description="Disordered" evidence="7">
    <location>
        <begin position="3816"/>
        <end position="3869"/>
    </location>
</feature>
<evidence type="ECO:0000256" key="7">
    <source>
        <dbReference type="SAM" id="MobiDB-lite"/>
    </source>
</evidence>
<feature type="region of interest" description="Disordered" evidence="7">
    <location>
        <begin position="1476"/>
        <end position="1524"/>
    </location>
</feature>
<feature type="region of interest" description="Disordered" evidence="7">
    <location>
        <begin position="826"/>
        <end position="873"/>
    </location>
</feature>
<feature type="region of interest" description="Disordered" evidence="7">
    <location>
        <begin position="2852"/>
        <end position="2878"/>
    </location>
</feature>
<dbReference type="PROSITE" id="PS50848">
    <property type="entry name" value="START"/>
    <property type="match status" value="1"/>
</dbReference>
<dbReference type="SMART" id="SM00129">
    <property type="entry name" value="KISc"/>
    <property type="match status" value="1"/>
</dbReference>
<feature type="region of interest" description="Disordered" evidence="7">
    <location>
        <begin position="4837"/>
        <end position="4904"/>
    </location>
</feature>
<feature type="compositionally biased region" description="Low complexity" evidence="7">
    <location>
        <begin position="635"/>
        <end position="655"/>
    </location>
</feature>
<feature type="domain" description="START" evidence="9">
    <location>
        <begin position="7070"/>
        <end position="7195"/>
    </location>
</feature>
<dbReference type="InterPro" id="IPR000253">
    <property type="entry name" value="FHA_dom"/>
</dbReference>
<feature type="compositionally biased region" description="Basic and acidic residues" evidence="7">
    <location>
        <begin position="5282"/>
        <end position="5294"/>
    </location>
</feature>
<dbReference type="PROSITE" id="PS50067">
    <property type="entry name" value="KINESIN_MOTOR_2"/>
    <property type="match status" value="1"/>
</dbReference>
<dbReference type="KEGG" id="pmrn:116943328"/>
<dbReference type="FunFam" id="2.60.200.20:FF:000005">
    <property type="entry name" value="Kinesin family member 16B"/>
    <property type="match status" value="1"/>
</dbReference>
<feature type="compositionally biased region" description="Polar residues" evidence="7">
    <location>
        <begin position="5667"/>
        <end position="5680"/>
    </location>
</feature>
<feature type="compositionally biased region" description="Polar residues" evidence="7">
    <location>
        <begin position="2168"/>
        <end position="2181"/>
    </location>
</feature>
<feature type="region of interest" description="Disordered" evidence="7">
    <location>
        <begin position="5780"/>
        <end position="5802"/>
    </location>
</feature>
<feature type="region of interest" description="Disordered" evidence="7">
    <location>
        <begin position="6167"/>
        <end position="6234"/>
    </location>
</feature>
<feature type="region of interest" description="Disordered" evidence="7">
    <location>
        <begin position="2455"/>
        <end position="2507"/>
    </location>
</feature>
<dbReference type="Pfam" id="PF00225">
    <property type="entry name" value="Kinesin"/>
    <property type="match status" value="1"/>
</dbReference>
<feature type="compositionally biased region" description="Polar residues" evidence="7">
    <location>
        <begin position="1985"/>
        <end position="1996"/>
    </location>
</feature>
<dbReference type="GO" id="GO:0007018">
    <property type="term" value="P:microtubule-based movement"/>
    <property type="evidence" value="ECO:0007669"/>
    <property type="project" value="InterPro"/>
</dbReference>
<feature type="region of interest" description="Disordered" evidence="7">
    <location>
        <begin position="6767"/>
        <end position="6840"/>
    </location>
</feature>
<dbReference type="Pfam" id="PF01852">
    <property type="entry name" value="START"/>
    <property type="match status" value="1"/>
</dbReference>
<feature type="compositionally biased region" description="Polar residues" evidence="7">
    <location>
        <begin position="5699"/>
        <end position="5716"/>
    </location>
</feature>
<dbReference type="GO" id="GO:0003777">
    <property type="term" value="F:microtubule motor activity"/>
    <property type="evidence" value="ECO:0007669"/>
    <property type="project" value="InterPro"/>
</dbReference>
<feature type="compositionally biased region" description="Basic residues" evidence="7">
    <location>
        <begin position="5467"/>
        <end position="5479"/>
    </location>
</feature>
<feature type="compositionally biased region" description="Basic and acidic residues" evidence="7">
    <location>
        <begin position="709"/>
        <end position="736"/>
    </location>
</feature>
<accession>A0AAJ7T8C8</accession>
<feature type="region of interest" description="Disordered" evidence="7">
    <location>
        <begin position="1166"/>
        <end position="1375"/>
    </location>
</feature>
<feature type="compositionally biased region" description="Basic and acidic residues" evidence="7">
    <location>
        <begin position="826"/>
        <end position="835"/>
    </location>
</feature>
<feature type="region of interest" description="Disordered" evidence="7">
    <location>
        <begin position="5527"/>
        <end position="5571"/>
    </location>
</feature>
<evidence type="ECO:0000313" key="11">
    <source>
        <dbReference type="RefSeq" id="XP_032812013.1"/>
    </source>
</evidence>
<feature type="domain" description="Kinesin motor" evidence="8">
    <location>
        <begin position="3"/>
        <end position="399"/>
    </location>
</feature>
<feature type="compositionally biased region" description="Polar residues" evidence="7">
    <location>
        <begin position="915"/>
        <end position="929"/>
    </location>
</feature>
<dbReference type="InterPro" id="IPR019821">
    <property type="entry name" value="Kinesin_motor_CS"/>
</dbReference>
<dbReference type="SUPFAM" id="SSF49879">
    <property type="entry name" value="SMAD/FHA domain"/>
    <property type="match status" value="1"/>
</dbReference>
<keyword evidence="2 5" id="KW-0067">ATP-binding</keyword>
<dbReference type="Proteomes" id="UP001318040">
    <property type="component" value="Chromosome 17"/>
</dbReference>
<feature type="compositionally biased region" description="Basic and acidic residues" evidence="7">
    <location>
        <begin position="1226"/>
        <end position="1237"/>
    </location>
</feature>
<feature type="region of interest" description="Disordered" evidence="7">
    <location>
        <begin position="6723"/>
        <end position="6745"/>
    </location>
</feature>
<keyword evidence="3 6" id="KW-0175">Coiled coil</keyword>
<feature type="region of interest" description="Disordered" evidence="7">
    <location>
        <begin position="4591"/>
        <end position="4610"/>
    </location>
</feature>
<feature type="region of interest" description="Disordered" evidence="7">
    <location>
        <begin position="630"/>
        <end position="757"/>
    </location>
</feature>
<feature type="region of interest" description="Disordered" evidence="7">
    <location>
        <begin position="311"/>
        <end position="344"/>
    </location>
</feature>
<feature type="compositionally biased region" description="Basic and acidic residues" evidence="7">
    <location>
        <begin position="1553"/>
        <end position="1563"/>
    </location>
</feature>
<keyword evidence="10" id="KW-1185">Reference proteome</keyword>
<evidence type="ECO:0000256" key="4">
    <source>
        <dbReference type="ARBA" id="ARBA00023175"/>
    </source>
</evidence>
<feature type="compositionally biased region" description="Basic and acidic residues" evidence="7">
    <location>
        <begin position="1650"/>
        <end position="1660"/>
    </location>
</feature>
<feature type="compositionally biased region" description="Basic and acidic residues" evidence="7">
    <location>
        <begin position="4305"/>
        <end position="4325"/>
    </location>
</feature>
<dbReference type="InterPro" id="IPR008984">
    <property type="entry name" value="SMAD_FHA_dom_sf"/>
</dbReference>
<dbReference type="PANTHER" id="PTHR47117:SF1">
    <property type="entry name" value="STAR-RELATED LIPID TRANSFER PROTEIN 9"/>
    <property type="match status" value="1"/>
</dbReference>
<feature type="compositionally biased region" description="Low complexity" evidence="7">
    <location>
        <begin position="5849"/>
        <end position="5861"/>
    </location>
</feature>
<comment type="similarity">
    <text evidence="5">Belongs to the TRAFAC class myosin-kinesin ATPase superfamily. Kinesin family.</text>
</comment>
<feature type="compositionally biased region" description="Gly residues" evidence="7">
    <location>
        <begin position="656"/>
        <end position="668"/>
    </location>
</feature>
<feature type="compositionally biased region" description="Basic and acidic residues" evidence="7">
    <location>
        <begin position="2327"/>
        <end position="2340"/>
    </location>
</feature>
<feature type="compositionally biased region" description="Basic and acidic residues" evidence="7">
    <location>
        <begin position="2095"/>
        <end position="2105"/>
    </location>
</feature>
<feature type="compositionally biased region" description="Low complexity" evidence="7">
    <location>
        <begin position="1662"/>
        <end position="1676"/>
    </location>
</feature>
<dbReference type="InterPro" id="IPR002913">
    <property type="entry name" value="START_lipid-bd_dom"/>
</dbReference>
<feature type="region of interest" description="Disordered" evidence="7">
    <location>
        <begin position="5098"/>
        <end position="5137"/>
    </location>
</feature>
<feature type="compositionally biased region" description="Polar residues" evidence="7">
    <location>
        <begin position="6218"/>
        <end position="6229"/>
    </location>
</feature>
<feature type="compositionally biased region" description="Low complexity" evidence="7">
    <location>
        <begin position="5681"/>
        <end position="5693"/>
    </location>
</feature>
<feature type="region of interest" description="Disordered" evidence="7">
    <location>
        <begin position="4152"/>
        <end position="4220"/>
    </location>
</feature>
<feature type="region of interest" description="Disordered" evidence="7">
    <location>
        <begin position="1614"/>
        <end position="1732"/>
    </location>
</feature>
<dbReference type="InterPro" id="IPR027417">
    <property type="entry name" value="P-loop_NTPase"/>
</dbReference>
<feature type="binding site" evidence="5">
    <location>
        <begin position="104"/>
        <end position="111"/>
    </location>
    <ligand>
        <name>ATP</name>
        <dbReference type="ChEBI" id="CHEBI:30616"/>
    </ligand>
</feature>
<feature type="compositionally biased region" description="Low complexity" evidence="7">
    <location>
        <begin position="5737"/>
        <end position="5747"/>
    </location>
</feature>